<keyword evidence="8" id="KW-0411">Iron-sulfur</keyword>
<dbReference type="SMART" id="SM00986">
    <property type="entry name" value="UDG"/>
    <property type="match status" value="1"/>
</dbReference>
<keyword evidence="6" id="KW-0378">Hydrolase</keyword>
<evidence type="ECO:0000256" key="5">
    <source>
        <dbReference type="ARBA" id="ARBA00022763"/>
    </source>
</evidence>
<organism evidence="11 12">
    <name type="scientific">Alloyangia pacifica</name>
    <dbReference type="NCBI Taxonomy" id="311180"/>
    <lineage>
        <taxon>Bacteria</taxon>
        <taxon>Pseudomonadati</taxon>
        <taxon>Pseudomonadota</taxon>
        <taxon>Alphaproteobacteria</taxon>
        <taxon>Rhodobacterales</taxon>
        <taxon>Roseobacteraceae</taxon>
        <taxon>Alloyangia</taxon>
    </lineage>
</organism>
<keyword evidence="5" id="KW-0227">DNA damage</keyword>
<keyword evidence="4" id="KW-0479">Metal-binding</keyword>
<dbReference type="GO" id="GO:0097506">
    <property type="term" value="F:deaminated base DNA N-glycosylase activity"/>
    <property type="evidence" value="ECO:0007669"/>
    <property type="project" value="UniProtKB-ARBA"/>
</dbReference>
<dbReference type="GO" id="GO:0051539">
    <property type="term" value="F:4 iron, 4 sulfur cluster binding"/>
    <property type="evidence" value="ECO:0007669"/>
    <property type="project" value="UniProtKB-KW"/>
</dbReference>
<dbReference type="Pfam" id="PF13566">
    <property type="entry name" value="DUF4130"/>
    <property type="match status" value="1"/>
</dbReference>
<keyword evidence="3" id="KW-0004">4Fe-4S</keyword>
<proteinExistence type="inferred from homology"/>
<dbReference type="SMART" id="SM00987">
    <property type="entry name" value="UreE_C"/>
    <property type="match status" value="1"/>
</dbReference>
<dbReference type="GO" id="GO:0006281">
    <property type="term" value="P:DNA repair"/>
    <property type="evidence" value="ECO:0007669"/>
    <property type="project" value="UniProtKB-KW"/>
</dbReference>
<dbReference type="InterPro" id="IPR051536">
    <property type="entry name" value="UDG_Type-4/5"/>
</dbReference>
<dbReference type="Pfam" id="PF03167">
    <property type="entry name" value="UDG"/>
    <property type="match status" value="1"/>
</dbReference>
<comment type="similarity">
    <text evidence="1">Belongs to the uracil-DNA glycosylase (UDG) superfamily. Type 4 (UDGa) family.</text>
</comment>
<dbReference type="PANTHER" id="PTHR33693">
    <property type="entry name" value="TYPE-5 URACIL-DNA GLYCOSYLASE"/>
    <property type="match status" value="1"/>
</dbReference>
<evidence type="ECO:0000256" key="9">
    <source>
        <dbReference type="ARBA" id="ARBA00023204"/>
    </source>
</evidence>
<evidence type="ECO:0000256" key="3">
    <source>
        <dbReference type="ARBA" id="ARBA00022485"/>
    </source>
</evidence>
<evidence type="ECO:0000256" key="1">
    <source>
        <dbReference type="ARBA" id="ARBA00006521"/>
    </source>
</evidence>
<dbReference type="InterPro" id="IPR023875">
    <property type="entry name" value="DNA_repair_put"/>
</dbReference>
<reference evidence="11 12" key="1">
    <citation type="submission" date="2017-06" db="EMBL/GenBank/DDBJ databases">
        <title>Yangia sp. YSBP01 complete genome sequence.</title>
        <authorList>
            <person name="Woo J.-H."/>
            <person name="Kim H.-S."/>
        </authorList>
    </citation>
    <scope>NUCLEOTIDE SEQUENCE [LARGE SCALE GENOMIC DNA]</scope>
    <source>
        <strain evidence="11 12">YSBP01</strain>
    </source>
</reference>
<sequence>MRRVALPEIGTFEAWRDEARALLGAGVRPEDLLWQRGQGAEDLFATDLPMVAGGPVTVPRGFVELARLAVCHSDPERFARLYALLWSLRDDRRLLEDRGDPRVAKLTRMAKDVSRDRHKMTAFVRFRELEVPGANRRRFAAWFEPTHHIVELTAPFFVKRFGDMDWAIFTPDLSAHFEGGALRFAPGAPRPELPQDATEELWRTYFRNIFNPARLKPKAMQAEMPKKYWHNMPETQLIPELIATAEARARQMAEAAPTLAPVRAGKISARLRVPTTEVTEEVGDLHAALLACRRCALWQDATQPVPGEGPPDAPLMIVGEQPGDREDLEGRPFVGPAGQLFDSIAQRAGLDRRRAYVTNAVKHFKFTPRGKRRLHQAPNSGEIQQCRWWLDLERSRVKPKLIFALGATAVESLTGDRRALMARRGGLERTEDGTPVLVTLHPSYLLRVPAAERAAAEALFEADLRLAVRELAALAEQPDH</sequence>
<evidence type="ECO:0000256" key="4">
    <source>
        <dbReference type="ARBA" id="ARBA00022723"/>
    </source>
</evidence>
<dbReference type="SUPFAM" id="SSF52141">
    <property type="entry name" value="Uracil-DNA glycosylase-like"/>
    <property type="match status" value="1"/>
</dbReference>
<accession>A0A2U8HCA3</accession>
<gene>
    <name evidence="11" type="ORF">CEW88_07360</name>
</gene>
<evidence type="ECO:0000256" key="7">
    <source>
        <dbReference type="ARBA" id="ARBA00023004"/>
    </source>
</evidence>
<dbReference type="NCBIfam" id="TIGR03914">
    <property type="entry name" value="UDG_fam_dom"/>
    <property type="match status" value="1"/>
</dbReference>
<dbReference type="Proteomes" id="UP000244915">
    <property type="component" value="Chromosome 1"/>
</dbReference>
<evidence type="ECO:0000256" key="8">
    <source>
        <dbReference type="ARBA" id="ARBA00023014"/>
    </source>
</evidence>
<evidence type="ECO:0000313" key="12">
    <source>
        <dbReference type="Proteomes" id="UP000244915"/>
    </source>
</evidence>
<name>A0A2U8HCA3_9RHOB</name>
<dbReference type="EMBL" id="CP022189">
    <property type="protein sequence ID" value="AWI83509.1"/>
    <property type="molecule type" value="Genomic_DNA"/>
</dbReference>
<dbReference type="CDD" id="cd10030">
    <property type="entry name" value="UDG-F4_TTUDGA_SPO1dp_like"/>
    <property type="match status" value="1"/>
</dbReference>
<dbReference type="NCBIfam" id="TIGR03915">
    <property type="entry name" value="SAM_7_link_chp"/>
    <property type="match status" value="1"/>
</dbReference>
<dbReference type="InterPro" id="IPR036895">
    <property type="entry name" value="Uracil-DNA_glycosylase-like_sf"/>
</dbReference>
<dbReference type="AlphaFoldDB" id="A0A2U8HCA3"/>
<keyword evidence="9" id="KW-0234">DNA repair</keyword>
<dbReference type="KEGG" id="ypac:CEW88_07360"/>
<dbReference type="Gene3D" id="3.40.470.10">
    <property type="entry name" value="Uracil-DNA glycosylase-like domain"/>
    <property type="match status" value="1"/>
</dbReference>
<evidence type="ECO:0000256" key="2">
    <source>
        <dbReference type="ARBA" id="ARBA00019403"/>
    </source>
</evidence>
<evidence type="ECO:0000256" key="6">
    <source>
        <dbReference type="ARBA" id="ARBA00022801"/>
    </source>
</evidence>
<dbReference type="RefSeq" id="WP_108965530.1">
    <property type="nucleotide sequence ID" value="NZ_CP022189.1"/>
</dbReference>
<dbReference type="OrthoDB" id="5290748at2"/>
<protein>
    <recommendedName>
        <fullName evidence="2">Type-4 uracil-DNA glycosylase</fullName>
    </recommendedName>
</protein>
<dbReference type="InterPro" id="IPR005122">
    <property type="entry name" value="Uracil-DNA_glycosylase-like"/>
</dbReference>
<dbReference type="PANTHER" id="PTHR33693:SF9">
    <property type="entry name" value="TYPE-4 URACIL-DNA GLYCOSYLASE"/>
    <property type="match status" value="1"/>
</dbReference>
<dbReference type="InterPro" id="IPR025404">
    <property type="entry name" value="DUF4130"/>
</dbReference>
<feature type="domain" description="Uracil-DNA glycosylase-like" evidence="10">
    <location>
        <begin position="306"/>
        <end position="465"/>
    </location>
</feature>
<dbReference type="InterPro" id="IPR005273">
    <property type="entry name" value="Ura-DNA_glyco_family4"/>
</dbReference>
<dbReference type="GO" id="GO:0046872">
    <property type="term" value="F:metal ion binding"/>
    <property type="evidence" value="ECO:0007669"/>
    <property type="project" value="UniProtKB-KW"/>
</dbReference>
<keyword evidence="7" id="KW-0408">Iron</keyword>
<evidence type="ECO:0000259" key="10">
    <source>
        <dbReference type="SMART" id="SM00986"/>
    </source>
</evidence>
<evidence type="ECO:0000313" key="11">
    <source>
        <dbReference type="EMBL" id="AWI83509.1"/>
    </source>
</evidence>